<dbReference type="InterPro" id="IPR009011">
    <property type="entry name" value="Man6P_isomerase_rcpt-bd_dom_sf"/>
</dbReference>
<dbReference type="Pfam" id="PF07915">
    <property type="entry name" value="PRKCSH"/>
    <property type="match status" value="2"/>
</dbReference>
<dbReference type="Gene3D" id="2.70.130.10">
    <property type="entry name" value="Mannose-6-phosphate receptor binding domain"/>
    <property type="match status" value="2"/>
</dbReference>
<organism evidence="11 12">
    <name type="scientific">Meloidogyne enterolobii</name>
    <name type="common">Root-knot nematode worm</name>
    <name type="synonym">Meloidogyne mayaguensis</name>
    <dbReference type="NCBI Taxonomy" id="390850"/>
    <lineage>
        <taxon>Eukaryota</taxon>
        <taxon>Metazoa</taxon>
        <taxon>Ecdysozoa</taxon>
        <taxon>Nematoda</taxon>
        <taxon>Chromadorea</taxon>
        <taxon>Rhabditida</taxon>
        <taxon>Tylenchina</taxon>
        <taxon>Tylenchomorpha</taxon>
        <taxon>Tylenchoidea</taxon>
        <taxon>Meloidogynidae</taxon>
        <taxon>Meloidogyninae</taxon>
        <taxon>Meloidogyne</taxon>
    </lineage>
</organism>
<name>A0A6V7VQY9_MELEN</name>
<comment type="function">
    <text evidence="5">Probable lectin that binds selectively to improperly folded lumenal proteins. May function in endoplasmic reticulum quality control and endoplasmic reticulum-associated degradation (ERAD) of both non-glycosylated proteins and glycoproteins.</text>
</comment>
<keyword evidence="4" id="KW-1015">Disulfide bond</keyword>
<dbReference type="OrthoDB" id="239053at2759"/>
<evidence type="ECO:0000256" key="9">
    <source>
        <dbReference type="SAM" id="SignalP"/>
    </source>
</evidence>
<evidence type="ECO:0000256" key="3">
    <source>
        <dbReference type="ARBA" id="ARBA00022824"/>
    </source>
</evidence>
<dbReference type="PANTHER" id="PTHR15414">
    <property type="entry name" value="OS-9-RELATED"/>
    <property type="match status" value="1"/>
</dbReference>
<evidence type="ECO:0000256" key="7">
    <source>
        <dbReference type="ARBA" id="ARBA00041661"/>
    </source>
</evidence>
<dbReference type="Proteomes" id="UP000580250">
    <property type="component" value="Unassembled WGS sequence"/>
</dbReference>
<feature type="domain" description="MRH" evidence="10">
    <location>
        <begin position="103"/>
        <end position="229"/>
    </location>
</feature>
<dbReference type="SUPFAM" id="SSF50911">
    <property type="entry name" value="Mannose 6-phosphate receptor domain"/>
    <property type="match status" value="2"/>
</dbReference>
<feature type="signal peptide" evidence="9">
    <location>
        <begin position="1"/>
        <end position="20"/>
    </location>
</feature>
<protein>
    <recommendedName>
        <fullName evidence="6">Endoplasmic reticulum lectin 1</fullName>
    </recommendedName>
    <alternativeName>
        <fullName evidence="7">ER lectin</fullName>
    </alternativeName>
</protein>
<evidence type="ECO:0000256" key="6">
    <source>
        <dbReference type="ARBA" id="ARBA00041108"/>
    </source>
</evidence>
<evidence type="ECO:0000256" key="1">
    <source>
        <dbReference type="ARBA" id="ARBA00004240"/>
    </source>
</evidence>
<accession>A0A6V7VQY9</accession>
<dbReference type="EMBL" id="CAJEWN010000296">
    <property type="protein sequence ID" value="CAD2177376.1"/>
    <property type="molecule type" value="Genomic_DNA"/>
</dbReference>
<comment type="caution">
    <text evidence="11">The sequence shown here is derived from an EMBL/GenBank/DDBJ whole genome shotgun (WGS) entry which is preliminary data.</text>
</comment>
<keyword evidence="2 9" id="KW-0732">Signal</keyword>
<dbReference type="GO" id="GO:0030970">
    <property type="term" value="P:retrograde protein transport, ER to cytosol"/>
    <property type="evidence" value="ECO:0007669"/>
    <property type="project" value="TreeGrafter"/>
</dbReference>
<evidence type="ECO:0000256" key="8">
    <source>
        <dbReference type="SAM" id="MobiDB-lite"/>
    </source>
</evidence>
<feature type="region of interest" description="Disordered" evidence="8">
    <location>
        <begin position="327"/>
        <end position="352"/>
    </location>
</feature>
<evidence type="ECO:0000313" key="11">
    <source>
        <dbReference type="EMBL" id="CAD2177376.1"/>
    </source>
</evidence>
<keyword evidence="3" id="KW-0256">Endoplasmic reticulum</keyword>
<dbReference type="InterPro" id="IPR045149">
    <property type="entry name" value="OS-9-like"/>
</dbReference>
<dbReference type="PANTHER" id="PTHR15414:SF0">
    <property type="entry name" value="ENDOPLASMIC RETICULUM LECTIN 1"/>
    <property type="match status" value="1"/>
</dbReference>
<reference evidence="11 12" key="1">
    <citation type="submission" date="2020-08" db="EMBL/GenBank/DDBJ databases">
        <authorList>
            <person name="Koutsovoulos G."/>
            <person name="Danchin GJ E."/>
        </authorList>
    </citation>
    <scope>NUCLEOTIDE SEQUENCE [LARGE SCALE GENOMIC DNA]</scope>
</reference>
<evidence type="ECO:0000259" key="10">
    <source>
        <dbReference type="PROSITE" id="PS51914"/>
    </source>
</evidence>
<dbReference type="GO" id="GO:0030968">
    <property type="term" value="P:endoplasmic reticulum unfolded protein response"/>
    <property type="evidence" value="ECO:0007669"/>
    <property type="project" value="InterPro"/>
</dbReference>
<evidence type="ECO:0000313" key="12">
    <source>
        <dbReference type="Proteomes" id="UP000580250"/>
    </source>
</evidence>
<feature type="compositionally biased region" description="Basic and acidic residues" evidence="8">
    <location>
        <begin position="327"/>
        <end position="348"/>
    </location>
</feature>
<gene>
    <name evidence="11" type="ORF">MENT_LOCUS29249</name>
</gene>
<feature type="chain" id="PRO_5027616379" description="Endoplasmic reticulum lectin 1" evidence="9">
    <location>
        <begin position="21"/>
        <end position="529"/>
    </location>
</feature>
<dbReference type="AlphaFoldDB" id="A0A6V7VQY9"/>
<dbReference type="PROSITE" id="PS51914">
    <property type="entry name" value="MRH"/>
    <property type="match status" value="2"/>
</dbReference>
<evidence type="ECO:0000256" key="4">
    <source>
        <dbReference type="ARBA" id="ARBA00023157"/>
    </source>
</evidence>
<dbReference type="GO" id="GO:0005788">
    <property type="term" value="C:endoplasmic reticulum lumen"/>
    <property type="evidence" value="ECO:0007669"/>
    <property type="project" value="TreeGrafter"/>
</dbReference>
<dbReference type="InterPro" id="IPR012913">
    <property type="entry name" value="OS9-like_dom"/>
</dbReference>
<dbReference type="FunFam" id="2.70.130.10:FF:000001">
    <property type="entry name" value="Endoplasmic reticulum lectin 1"/>
    <property type="match status" value="1"/>
</dbReference>
<sequence length="529" mass="61209">MIFDLIFFLNLFALIPCFNGETIDMDYLRLLDDRLMYSIEYKPIDQFPTDIEEKEGKLVQITSPDQEQYKCLIPTINTYSKKRIEAYTGPSPAQLLNPIYDESICSYKFEAYWNYELCHGRYVLQYHEEKDTKKRTEFFLGNYVSVAAVVEAKNFDQLNPPTKKIGDEVRAYYPVTYSHGTLCDLNGKPRQTVVLYVCEENAQQNIYSFTEISSCHYEIIVFANELCAHPAFQIMPRKENEIKCFPLSKLHNEDPKPKAVIKIQEEAEKQYAQEYALLKQLTDVKTAKQIFSKFFQINDESIEDGFGQLTAVLESIKKVAQQKRADMKKSLASKEHSPEKQELTKDPESPPNELEQIVKGFFRGTVCLHGGFGWWKYEVCYGKTVMQYHSEIGKKRENILLGVFDKAVHMAWAIEHPEKVIERNEDGRVMSATNLYTQGDKCEENGAHRSCEVRIRCRDDIVSQKVFIYMLEPSTCQYIVVLESTMFCEPLQNVDSFGLLRENMGALITLAPTEIDEKQSKKENKDDLN</sequence>
<dbReference type="InterPro" id="IPR044865">
    <property type="entry name" value="MRH_dom"/>
</dbReference>
<comment type="subcellular location">
    <subcellularLocation>
        <location evidence="1">Endoplasmic reticulum</location>
    </subcellularLocation>
</comment>
<evidence type="ECO:0000256" key="5">
    <source>
        <dbReference type="ARBA" id="ARBA00037585"/>
    </source>
</evidence>
<feature type="domain" description="MRH" evidence="10">
    <location>
        <begin position="365"/>
        <end position="490"/>
    </location>
</feature>
<proteinExistence type="predicted"/>
<evidence type="ECO:0000256" key="2">
    <source>
        <dbReference type="ARBA" id="ARBA00022729"/>
    </source>
</evidence>